<sequence>MSQTLPSTRDLEATVEPGAAIVSQHDATDVRPAVDPSPVPWAGLRVAAIVPCHNEAGAVEKVVRDLKEHVPDIDVYVYDNCSTDDTFEVAARAGAIVRRESLKGKGNVVRRAFADIEADVYLMIDGDDTYDASAAPELIRTLVEGHHDHVLGMRRQLVPSAYRPNHEWGNRILNRVVAALFGANVGDMLSGYRVFSRRFVKSFPAVSREFEIETELTVHTLSMRASSVTVPVGFRERAAGTESKLRTYRDGTKILGLILSLARHERPIAFYGVIAGFSMLLSVMLALPVFAQYVQTGFVPRMPTLTSSIGLAIVSALAMTAGLILDGMRKARHELSRLVYLQVARVGQTCPGGHRHVE</sequence>
<keyword evidence="2" id="KW-0472">Membrane</keyword>
<evidence type="ECO:0000259" key="3">
    <source>
        <dbReference type="Pfam" id="PF00535"/>
    </source>
</evidence>
<feature type="domain" description="Glycosyltransferase 2-like" evidence="3">
    <location>
        <begin position="49"/>
        <end position="200"/>
    </location>
</feature>
<proteinExistence type="inferred from homology"/>
<evidence type="ECO:0000256" key="2">
    <source>
        <dbReference type="SAM" id="Phobius"/>
    </source>
</evidence>
<gene>
    <name evidence="4" type="ORF">H7344_08250</name>
</gene>
<keyword evidence="2" id="KW-1133">Transmembrane helix</keyword>
<feature type="transmembrane region" description="Helical" evidence="2">
    <location>
        <begin position="305"/>
        <end position="325"/>
    </location>
</feature>
<evidence type="ECO:0000313" key="4">
    <source>
        <dbReference type="EMBL" id="MBC2960282.1"/>
    </source>
</evidence>
<dbReference type="InterPro" id="IPR001173">
    <property type="entry name" value="Glyco_trans_2-like"/>
</dbReference>
<name>A0ABR6U785_9ACTN</name>
<feature type="transmembrane region" description="Helical" evidence="2">
    <location>
        <begin position="268"/>
        <end position="293"/>
    </location>
</feature>
<dbReference type="SUPFAM" id="SSF53448">
    <property type="entry name" value="Nucleotide-diphospho-sugar transferases"/>
    <property type="match status" value="1"/>
</dbReference>
<keyword evidence="2" id="KW-0812">Transmembrane</keyword>
<dbReference type="PANTHER" id="PTHR48090">
    <property type="entry name" value="UNDECAPRENYL-PHOSPHATE 4-DEOXY-4-FORMAMIDO-L-ARABINOSE TRANSFERASE-RELATED"/>
    <property type="match status" value="1"/>
</dbReference>
<organism evidence="4 5">
    <name type="scientific">Nocardioides deserti</name>
    <dbReference type="NCBI Taxonomy" id="1588644"/>
    <lineage>
        <taxon>Bacteria</taxon>
        <taxon>Bacillati</taxon>
        <taxon>Actinomycetota</taxon>
        <taxon>Actinomycetes</taxon>
        <taxon>Propionibacteriales</taxon>
        <taxon>Nocardioidaceae</taxon>
        <taxon>Nocardioides</taxon>
    </lineage>
</organism>
<dbReference type="Proteomes" id="UP000604001">
    <property type="component" value="Unassembled WGS sequence"/>
</dbReference>
<reference evidence="4 5" key="1">
    <citation type="submission" date="2020-08" db="EMBL/GenBank/DDBJ databases">
        <title>novel species in genus Nocardioides.</title>
        <authorList>
            <person name="Zhang G."/>
        </authorList>
    </citation>
    <scope>NUCLEOTIDE SEQUENCE [LARGE SCALE GENOMIC DNA]</scope>
    <source>
        <strain evidence="4 5">SC8A-24</strain>
    </source>
</reference>
<keyword evidence="5" id="KW-1185">Reference proteome</keyword>
<comment type="caution">
    <text evidence="4">The sequence shown here is derived from an EMBL/GenBank/DDBJ whole genome shotgun (WGS) entry which is preliminary data.</text>
</comment>
<evidence type="ECO:0000313" key="5">
    <source>
        <dbReference type="Proteomes" id="UP000604001"/>
    </source>
</evidence>
<evidence type="ECO:0000256" key="1">
    <source>
        <dbReference type="ARBA" id="ARBA00006739"/>
    </source>
</evidence>
<dbReference type="Gene3D" id="3.90.550.10">
    <property type="entry name" value="Spore Coat Polysaccharide Biosynthesis Protein SpsA, Chain A"/>
    <property type="match status" value="1"/>
</dbReference>
<dbReference type="InterPro" id="IPR029044">
    <property type="entry name" value="Nucleotide-diphossugar_trans"/>
</dbReference>
<dbReference type="PANTHER" id="PTHR48090:SF7">
    <property type="entry name" value="RFBJ PROTEIN"/>
    <property type="match status" value="1"/>
</dbReference>
<accession>A0ABR6U785</accession>
<dbReference type="EMBL" id="JACMYC010000004">
    <property type="protein sequence ID" value="MBC2960282.1"/>
    <property type="molecule type" value="Genomic_DNA"/>
</dbReference>
<dbReference type="Pfam" id="PF00535">
    <property type="entry name" value="Glycos_transf_2"/>
    <property type="match status" value="1"/>
</dbReference>
<dbReference type="InterPro" id="IPR050256">
    <property type="entry name" value="Glycosyltransferase_2"/>
</dbReference>
<dbReference type="RefSeq" id="WP_186345551.1">
    <property type="nucleotide sequence ID" value="NZ_BMMR01000001.1"/>
</dbReference>
<protein>
    <submittedName>
        <fullName evidence="4">Glycosyltransferase</fullName>
    </submittedName>
</protein>
<comment type="similarity">
    <text evidence="1">Belongs to the glycosyltransferase 2 family.</text>
</comment>
<dbReference type="CDD" id="cd04179">
    <property type="entry name" value="DPM_DPG-synthase_like"/>
    <property type="match status" value="1"/>
</dbReference>